<dbReference type="Gene3D" id="3.40.50.720">
    <property type="entry name" value="NAD(P)-binding Rossmann-like Domain"/>
    <property type="match status" value="1"/>
</dbReference>
<evidence type="ECO:0000256" key="5">
    <source>
        <dbReference type="ARBA" id="ARBA00048200"/>
    </source>
</evidence>
<proteinExistence type="inferred from homology"/>
<dbReference type="SUPFAM" id="SSF51735">
    <property type="entry name" value="NAD(P)-binding Rossmann-fold domains"/>
    <property type="match status" value="1"/>
</dbReference>
<evidence type="ECO:0000313" key="9">
    <source>
        <dbReference type="Proteomes" id="UP000035760"/>
    </source>
</evidence>
<dbReference type="EMBL" id="CBTJ020000041">
    <property type="protein sequence ID" value="CDI02629.1"/>
    <property type="molecule type" value="Genomic_DNA"/>
</dbReference>
<dbReference type="NCBIfam" id="TIGR01214">
    <property type="entry name" value="rmlD"/>
    <property type="match status" value="1"/>
</dbReference>
<gene>
    <name evidence="8" type="ORF">BN873_340005</name>
</gene>
<dbReference type="InterPro" id="IPR005913">
    <property type="entry name" value="dTDP_dehydrorham_reduct"/>
</dbReference>
<dbReference type="CDD" id="cd05254">
    <property type="entry name" value="dTDP_HR_like_SDR_e"/>
    <property type="match status" value="1"/>
</dbReference>
<dbReference type="PANTHER" id="PTHR10491">
    <property type="entry name" value="DTDP-4-DEHYDRORHAMNOSE REDUCTASE"/>
    <property type="match status" value="1"/>
</dbReference>
<dbReference type="GO" id="GO:0008831">
    <property type="term" value="F:dTDP-4-dehydrorhamnose reductase activity"/>
    <property type="evidence" value="ECO:0007669"/>
    <property type="project" value="UniProtKB-EC"/>
</dbReference>
<evidence type="ECO:0000256" key="4">
    <source>
        <dbReference type="ARBA" id="ARBA00017099"/>
    </source>
</evidence>
<reference evidence="8" key="1">
    <citation type="submission" date="2013-07" db="EMBL/GenBank/DDBJ databases">
        <authorList>
            <person name="McIlroy S."/>
        </authorList>
    </citation>
    <scope>NUCLEOTIDE SEQUENCE [LARGE SCALE GENOMIC DNA]</scope>
    <source>
        <strain evidence="8">Run_A_D11</strain>
    </source>
</reference>
<organism evidence="8 9">
    <name type="scientific">Candidatus Competibacter denitrificans Run_A_D11</name>
    <dbReference type="NCBI Taxonomy" id="1400863"/>
    <lineage>
        <taxon>Bacteria</taxon>
        <taxon>Pseudomonadati</taxon>
        <taxon>Pseudomonadota</taxon>
        <taxon>Gammaproteobacteria</taxon>
        <taxon>Candidatus Competibacteraceae</taxon>
        <taxon>Candidatus Competibacter</taxon>
    </lineage>
</organism>
<comment type="pathway">
    <text evidence="1 6">Carbohydrate biosynthesis; dTDP-L-rhamnose biosynthesis.</text>
</comment>
<evidence type="ECO:0000259" key="7">
    <source>
        <dbReference type="Pfam" id="PF04321"/>
    </source>
</evidence>
<comment type="function">
    <text evidence="6">Catalyzes the reduction of dTDP-6-deoxy-L-lyxo-4-hexulose to yield dTDP-L-rhamnose.</text>
</comment>
<dbReference type="Pfam" id="PF04321">
    <property type="entry name" value="RmlD_sub_bind"/>
    <property type="match status" value="1"/>
</dbReference>
<evidence type="ECO:0000256" key="3">
    <source>
        <dbReference type="ARBA" id="ARBA00012929"/>
    </source>
</evidence>
<evidence type="ECO:0000313" key="8">
    <source>
        <dbReference type="EMBL" id="CDI02629.1"/>
    </source>
</evidence>
<dbReference type="RefSeq" id="WP_048673012.1">
    <property type="nucleotide sequence ID" value="NZ_CBTJ020000041.1"/>
</dbReference>
<dbReference type="Gene3D" id="3.90.25.10">
    <property type="entry name" value="UDP-galactose 4-epimerase, domain 1"/>
    <property type="match status" value="1"/>
</dbReference>
<keyword evidence="6" id="KW-0521">NADP</keyword>
<dbReference type="AlphaFoldDB" id="W6M7R1"/>
<dbReference type="EC" id="1.1.1.133" evidence="3 6"/>
<name>W6M7R1_9GAMM</name>
<accession>W6M7R1</accession>
<dbReference type="UniPathway" id="UPA00281"/>
<dbReference type="Proteomes" id="UP000035760">
    <property type="component" value="Unassembled WGS sequence"/>
</dbReference>
<comment type="similarity">
    <text evidence="2 6">Belongs to the dTDP-4-dehydrorhamnose reductase family.</text>
</comment>
<dbReference type="UniPathway" id="UPA00124"/>
<feature type="domain" description="RmlD-like substrate binding" evidence="7">
    <location>
        <begin position="1"/>
        <end position="291"/>
    </location>
</feature>
<comment type="catalytic activity">
    <reaction evidence="5 6">
        <text>dTDP-beta-L-rhamnose + NADP(+) = dTDP-4-dehydro-beta-L-rhamnose + NADPH + H(+)</text>
        <dbReference type="Rhea" id="RHEA:21796"/>
        <dbReference type="ChEBI" id="CHEBI:15378"/>
        <dbReference type="ChEBI" id="CHEBI:57510"/>
        <dbReference type="ChEBI" id="CHEBI:57783"/>
        <dbReference type="ChEBI" id="CHEBI:58349"/>
        <dbReference type="ChEBI" id="CHEBI:62830"/>
        <dbReference type="EC" id="1.1.1.133"/>
    </reaction>
</comment>
<keyword evidence="6 8" id="KW-0560">Oxidoreductase</keyword>
<keyword evidence="9" id="KW-1185">Reference proteome</keyword>
<dbReference type="InterPro" id="IPR036291">
    <property type="entry name" value="NAD(P)-bd_dom_sf"/>
</dbReference>
<evidence type="ECO:0000256" key="1">
    <source>
        <dbReference type="ARBA" id="ARBA00004781"/>
    </source>
</evidence>
<dbReference type="STRING" id="1400863.BN873_340005"/>
<comment type="cofactor">
    <cofactor evidence="6">
        <name>Mg(2+)</name>
        <dbReference type="ChEBI" id="CHEBI:18420"/>
    </cofactor>
    <text evidence="6">Binds 1 Mg(2+) ion per monomer.</text>
</comment>
<evidence type="ECO:0000256" key="6">
    <source>
        <dbReference type="RuleBase" id="RU364082"/>
    </source>
</evidence>
<comment type="caution">
    <text evidence="8">The sequence shown here is derived from an EMBL/GenBank/DDBJ whole genome shotgun (WGS) entry which is preliminary data.</text>
</comment>
<dbReference type="OrthoDB" id="9803892at2"/>
<dbReference type="GO" id="GO:0019305">
    <property type="term" value="P:dTDP-rhamnose biosynthetic process"/>
    <property type="evidence" value="ECO:0007669"/>
    <property type="project" value="UniProtKB-UniPathway"/>
</dbReference>
<dbReference type="PANTHER" id="PTHR10491:SF4">
    <property type="entry name" value="METHIONINE ADENOSYLTRANSFERASE 2 SUBUNIT BETA"/>
    <property type="match status" value="1"/>
</dbReference>
<protein>
    <recommendedName>
        <fullName evidence="4 6">dTDP-4-dehydrorhamnose reductase</fullName>
        <ecNumber evidence="3 6">1.1.1.133</ecNumber>
    </recommendedName>
</protein>
<sequence length="294" mass="32110">MRLAIIGAKGQVGWELQRRALALGHEVLAWDVAELDITQPAAVDQALATSGVQAVINAAAYTAVDRAEQEPERAFAVNRDGPAHLAFSCAQMNIPLLHISTDYVFDGSKSGPYTEDDPAAPLGVYGQSKWAGDQAVQRLLPQHLILRVSWVFGMEGQNFVKTILRLARERAELRVVVDQHGCPTYAGAIADILLNLVGRLREIETGNLWGTYHYCGAPATTWHGFASAIVEQARHYEPLKADKVMAITTAEYPTPAARPVNSVLDGSRLTDRFGIHPSAWQSDLSTLLSALYER</sequence>
<evidence type="ECO:0000256" key="2">
    <source>
        <dbReference type="ARBA" id="ARBA00010944"/>
    </source>
</evidence>
<dbReference type="GO" id="GO:0009243">
    <property type="term" value="P:O antigen biosynthetic process"/>
    <property type="evidence" value="ECO:0007669"/>
    <property type="project" value="UniProtKB-UniPathway"/>
</dbReference>
<dbReference type="InterPro" id="IPR029903">
    <property type="entry name" value="RmlD-like-bd"/>
</dbReference>
<reference evidence="8" key="2">
    <citation type="submission" date="2014-03" db="EMBL/GenBank/DDBJ databases">
        <title>Candidatus Competibacter-lineage genomes retrieved from metagenomes reveal functional metabolic diversity.</title>
        <authorList>
            <person name="McIlroy S.J."/>
            <person name="Albertsen M."/>
            <person name="Andresen E.K."/>
            <person name="Saunders A.M."/>
            <person name="Kristiansen R."/>
            <person name="Stokholm-Bjerregaard M."/>
            <person name="Nielsen K.L."/>
            <person name="Nielsen P.H."/>
        </authorList>
    </citation>
    <scope>NUCLEOTIDE SEQUENCE</scope>
    <source>
        <strain evidence="8">Run_A_D11</strain>
    </source>
</reference>